<evidence type="ECO:0000256" key="8">
    <source>
        <dbReference type="RuleBase" id="RU363013"/>
    </source>
</evidence>
<protein>
    <recommendedName>
        <fullName evidence="8">Triosephosphate isomerase</fullName>
        <ecNumber evidence="8">5.3.1.1</ecNumber>
    </recommendedName>
</protein>
<dbReference type="OMA" id="HTEVICA"/>
<dbReference type="InterPro" id="IPR000652">
    <property type="entry name" value="Triosephosphate_isomerase"/>
</dbReference>
<accession>A0A0G4FLS5</accession>
<dbReference type="PROSITE" id="PS00171">
    <property type="entry name" value="TIM_1"/>
    <property type="match status" value="1"/>
</dbReference>
<comment type="pathway">
    <text evidence="1 8">Carbohydrate degradation; glycolysis; D-glyceraldehyde 3-phosphate from glycerone phosphate: step 1/1.</text>
</comment>
<dbReference type="EC" id="5.3.1.1" evidence="8"/>
<evidence type="ECO:0000313" key="11">
    <source>
        <dbReference type="Proteomes" id="UP000041254"/>
    </source>
</evidence>
<keyword evidence="5 8" id="KW-0312">Gluconeogenesis</keyword>
<comment type="catalytic activity">
    <reaction evidence="8">
        <text>D-glyceraldehyde 3-phosphate = dihydroxyacetone phosphate</text>
        <dbReference type="Rhea" id="RHEA:18585"/>
        <dbReference type="ChEBI" id="CHEBI:57642"/>
        <dbReference type="ChEBI" id="CHEBI:59776"/>
        <dbReference type="EC" id="5.3.1.1"/>
    </reaction>
</comment>
<dbReference type="GO" id="GO:0006096">
    <property type="term" value="P:glycolytic process"/>
    <property type="evidence" value="ECO:0007669"/>
    <property type="project" value="UniProtKB-UniPathway"/>
</dbReference>
<evidence type="ECO:0000256" key="2">
    <source>
        <dbReference type="ARBA" id="ARBA00004742"/>
    </source>
</evidence>
<evidence type="ECO:0000256" key="6">
    <source>
        <dbReference type="ARBA" id="ARBA00023152"/>
    </source>
</evidence>
<evidence type="ECO:0000256" key="9">
    <source>
        <dbReference type="SAM" id="SignalP"/>
    </source>
</evidence>
<evidence type="ECO:0000256" key="7">
    <source>
        <dbReference type="ARBA" id="ARBA00023235"/>
    </source>
</evidence>
<dbReference type="PANTHER" id="PTHR21139">
    <property type="entry name" value="TRIOSEPHOSPHATE ISOMERASE"/>
    <property type="match status" value="1"/>
</dbReference>
<dbReference type="GO" id="GO:0046166">
    <property type="term" value="P:glyceraldehyde-3-phosphate biosynthetic process"/>
    <property type="evidence" value="ECO:0007669"/>
    <property type="project" value="TreeGrafter"/>
</dbReference>
<dbReference type="InParanoid" id="A0A0G4FLS5"/>
<evidence type="ECO:0000256" key="5">
    <source>
        <dbReference type="ARBA" id="ARBA00022432"/>
    </source>
</evidence>
<dbReference type="UniPathway" id="UPA00109">
    <property type="reaction ID" value="UER00189"/>
</dbReference>
<dbReference type="Proteomes" id="UP000041254">
    <property type="component" value="Unassembled WGS sequence"/>
</dbReference>
<dbReference type="EMBL" id="CDMY01000460">
    <property type="protein sequence ID" value="CEM14871.1"/>
    <property type="molecule type" value="Genomic_DNA"/>
</dbReference>
<dbReference type="GO" id="GO:0019563">
    <property type="term" value="P:glycerol catabolic process"/>
    <property type="evidence" value="ECO:0007669"/>
    <property type="project" value="TreeGrafter"/>
</dbReference>
<keyword evidence="11" id="KW-1185">Reference proteome</keyword>
<feature type="signal peptide" evidence="9">
    <location>
        <begin position="1"/>
        <end position="23"/>
    </location>
</feature>
<name>A0A0G4FLS5_VITBC</name>
<reference evidence="10 11" key="1">
    <citation type="submission" date="2014-11" db="EMBL/GenBank/DDBJ databases">
        <authorList>
            <person name="Zhu J."/>
            <person name="Qi W."/>
            <person name="Song R."/>
        </authorList>
    </citation>
    <scope>NUCLEOTIDE SEQUENCE [LARGE SCALE GENOMIC DNA]</scope>
</reference>
<keyword evidence="9" id="KW-0732">Signal</keyword>
<dbReference type="HAMAP" id="MF_00147_B">
    <property type="entry name" value="TIM_B"/>
    <property type="match status" value="1"/>
</dbReference>
<feature type="chain" id="PRO_5005189457" description="Triosephosphate isomerase" evidence="9">
    <location>
        <begin position="24"/>
        <end position="316"/>
    </location>
</feature>
<dbReference type="SUPFAM" id="SSF51351">
    <property type="entry name" value="Triosephosphate isomerase (TIM)"/>
    <property type="match status" value="1"/>
</dbReference>
<organism evidence="10 11">
    <name type="scientific">Vitrella brassicaformis (strain CCMP3155)</name>
    <dbReference type="NCBI Taxonomy" id="1169540"/>
    <lineage>
        <taxon>Eukaryota</taxon>
        <taxon>Sar</taxon>
        <taxon>Alveolata</taxon>
        <taxon>Colpodellida</taxon>
        <taxon>Vitrellaceae</taxon>
        <taxon>Vitrella</taxon>
    </lineage>
</organism>
<dbReference type="InterPro" id="IPR022896">
    <property type="entry name" value="TrioseP_Isoase_bac/euk"/>
</dbReference>
<dbReference type="InterPro" id="IPR020861">
    <property type="entry name" value="Triosephosphate_isomerase_AS"/>
</dbReference>
<gene>
    <name evidence="10" type="ORF">Vbra_15673</name>
</gene>
<dbReference type="NCBIfam" id="TIGR00419">
    <property type="entry name" value="tim"/>
    <property type="match status" value="1"/>
</dbReference>
<dbReference type="PROSITE" id="PS51440">
    <property type="entry name" value="TIM_2"/>
    <property type="match status" value="1"/>
</dbReference>
<comment type="pathway">
    <text evidence="2 8">Carbohydrate biosynthesis; gluconeogenesis.</text>
</comment>
<dbReference type="AlphaFoldDB" id="A0A0G4FLS5"/>
<sequence>MKFIQAAAGSFVALLCLAPLSQAFLLRPQRAPLASTRPSHHVRYGHGVQCTRLGLWMADRVPFIGGNWKCNGTKKSVADLVKLLNEGGNFPDKVEVVVAPPALHVGYVQDSIRKDISVSTQNVGLPKAYGAYTGELSGNMIKDFGVNWCITGHSERREGFGMAGESSELVAKKTKAALEQGLKVIPCVGEKKEEREAGKTMDVISEQMKALVAELSPSDWSNVVVAYEPVWAIGTGLTATPQQAQDTQADIRKWMADNISPEVAASTRIIYGGSVKAGNAAELFAEPDIDGFLVGGASLTSDFIAIINASTTPKKA</sequence>
<dbReference type="CDD" id="cd00311">
    <property type="entry name" value="TIM"/>
    <property type="match status" value="1"/>
</dbReference>
<dbReference type="PhylomeDB" id="A0A0G4FLS5"/>
<dbReference type="UniPathway" id="UPA00138"/>
<comment type="similarity">
    <text evidence="3 8">Belongs to the triosephosphate isomerase family.</text>
</comment>
<evidence type="ECO:0000256" key="1">
    <source>
        <dbReference type="ARBA" id="ARBA00004680"/>
    </source>
</evidence>
<dbReference type="OrthoDB" id="6715177at2759"/>
<dbReference type="InterPro" id="IPR013785">
    <property type="entry name" value="Aldolase_TIM"/>
</dbReference>
<dbReference type="GO" id="GO:0005829">
    <property type="term" value="C:cytosol"/>
    <property type="evidence" value="ECO:0007669"/>
    <property type="project" value="TreeGrafter"/>
</dbReference>
<dbReference type="GO" id="GO:0006094">
    <property type="term" value="P:gluconeogenesis"/>
    <property type="evidence" value="ECO:0007669"/>
    <property type="project" value="UniProtKB-UniPathway"/>
</dbReference>
<dbReference type="InterPro" id="IPR035990">
    <property type="entry name" value="TIM_sf"/>
</dbReference>
<dbReference type="STRING" id="1169540.A0A0G4FLS5"/>
<evidence type="ECO:0000256" key="3">
    <source>
        <dbReference type="ARBA" id="ARBA00007422"/>
    </source>
</evidence>
<dbReference type="VEuPathDB" id="CryptoDB:Vbra_15673"/>
<dbReference type="PANTHER" id="PTHR21139:SF2">
    <property type="entry name" value="TRIOSEPHOSPHATE ISOMERASE"/>
    <property type="match status" value="1"/>
</dbReference>
<dbReference type="Pfam" id="PF00121">
    <property type="entry name" value="TIM"/>
    <property type="match status" value="1"/>
</dbReference>
<evidence type="ECO:0000256" key="4">
    <source>
        <dbReference type="ARBA" id="ARBA00011738"/>
    </source>
</evidence>
<proteinExistence type="inferred from homology"/>
<dbReference type="FunFam" id="3.20.20.70:FF:000020">
    <property type="entry name" value="Triosephosphate isomerase"/>
    <property type="match status" value="1"/>
</dbReference>
<comment type="subunit">
    <text evidence="4">Homodimer.</text>
</comment>
<keyword evidence="6 8" id="KW-0324">Glycolysis</keyword>
<evidence type="ECO:0000313" key="10">
    <source>
        <dbReference type="EMBL" id="CEM14871.1"/>
    </source>
</evidence>
<dbReference type="GO" id="GO:0004807">
    <property type="term" value="F:triose-phosphate isomerase activity"/>
    <property type="evidence" value="ECO:0007669"/>
    <property type="project" value="UniProtKB-EC"/>
</dbReference>
<dbReference type="Gene3D" id="3.20.20.70">
    <property type="entry name" value="Aldolase class I"/>
    <property type="match status" value="1"/>
</dbReference>
<keyword evidence="7 8" id="KW-0413">Isomerase</keyword>